<sequence length="184" mass="20835">MSPLLLRAFVNERLTAVVAEILEVFEGAIAKYEEEASNSKQEIDRLRCLLLELQSQRTGVLHQGNQWNPELLHIKEEDHELWGVDQEEQKRAGMDGNVPNLPHAAVGEEREQEDRKPPGQRWNQSSEPDDRHRCGWNCQSKLENNFILKSNLLHGIITIFLVLNNCINQSSPPCVTPPACVPAA</sequence>
<organism evidence="3 4">
    <name type="scientific">Xenoophorus captivus</name>
    <dbReference type="NCBI Taxonomy" id="1517983"/>
    <lineage>
        <taxon>Eukaryota</taxon>
        <taxon>Metazoa</taxon>
        <taxon>Chordata</taxon>
        <taxon>Craniata</taxon>
        <taxon>Vertebrata</taxon>
        <taxon>Euteleostomi</taxon>
        <taxon>Actinopterygii</taxon>
        <taxon>Neopterygii</taxon>
        <taxon>Teleostei</taxon>
        <taxon>Neoteleostei</taxon>
        <taxon>Acanthomorphata</taxon>
        <taxon>Ovalentaria</taxon>
        <taxon>Atherinomorphae</taxon>
        <taxon>Cyprinodontiformes</taxon>
        <taxon>Goodeidae</taxon>
        <taxon>Xenoophorus</taxon>
    </lineage>
</organism>
<reference evidence="3 4" key="1">
    <citation type="submission" date="2021-06" db="EMBL/GenBank/DDBJ databases">
        <authorList>
            <person name="Palmer J.M."/>
        </authorList>
    </citation>
    <scope>NUCLEOTIDE SEQUENCE [LARGE SCALE GENOMIC DNA]</scope>
    <source>
        <strain evidence="3 4">XC_2019</strain>
        <tissue evidence="3">Muscle</tissue>
    </source>
</reference>
<evidence type="ECO:0000313" key="4">
    <source>
        <dbReference type="Proteomes" id="UP001434883"/>
    </source>
</evidence>
<evidence type="ECO:0000256" key="2">
    <source>
        <dbReference type="SAM" id="MobiDB-lite"/>
    </source>
</evidence>
<feature type="coiled-coil region" evidence="1">
    <location>
        <begin position="22"/>
        <end position="56"/>
    </location>
</feature>
<comment type="caution">
    <text evidence="3">The sequence shown here is derived from an EMBL/GenBank/DDBJ whole genome shotgun (WGS) entry which is preliminary data.</text>
</comment>
<feature type="compositionally biased region" description="Basic and acidic residues" evidence="2">
    <location>
        <begin position="106"/>
        <end position="117"/>
    </location>
</feature>
<evidence type="ECO:0000313" key="3">
    <source>
        <dbReference type="EMBL" id="MEQ2214830.1"/>
    </source>
</evidence>
<protein>
    <submittedName>
        <fullName evidence="3">Uncharacterized protein</fullName>
    </submittedName>
</protein>
<keyword evidence="1" id="KW-0175">Coiled coil</keyword>
<accession>A0ABV0S2Q8</accession>
<gene>
    <name evidence="3" type="ORF">XENOCAPTIV_021313</name>
</gene>
<evidence type="ECO:0000256" key="1">
    <source>
        <dbReference type="SAM" id="Coils"/>
    </source>
</evidence>
<dbReference type="Proteomes" id="UP001434883">
    <property type="component" value="Unassembled WGS sequence"/>
</dbReference>
<feature type="region of interest" description="Disordered" evidence="2">
    <location>
        <begin position="91"/>
        <end position="133"/>
    </location>
</feature>
<dbReference type="EMBL" id="JAHRIN010067683">
    <property type="protein sequence ID" value="MEQ2214830.1"/>
    <property type="molecule type" value="Genomic_DNA"/>
</dbReference>
<proteinExistence type="predicted"/>
<keyword evidence="4" id="KW-1185">Reference proteome</keyword>
<name>A0ABV0S2Q8_9TELE</name>